<gene>
    <name evidence="1" type="ORF">LEP1GSC081_2250</name>
</gene>
<evidence type="ECO:0000313" key="1">
    <source>
        <dbReference type="EMBL" id="EKO17217.1"/>
    </source>
</evidence>
<evidence type="ECO:0000313" key="2">
    <source>
        <dbReference type="Proteomes" id="UP000006253"/>
    </source>
</evidence>
<reference evidence="1 2" key="1">
    <citation type="submission" date="2012-10" db="EMBL/GenBank/DDBJ databases">
        <authorList>
            <person name="Harkins D.M."/>
            <person name="Durkin A.S."/>
            <person name="Brinkac L.M."/>
            <person name="Selengut J.D."/>
            <person name="Sanka R."/>
            <person name="DePew J."/>
            <person name="Purushe J."/>
            <person name="Peacock S.J."/>
            <person name="Thaipadungpanit J."/>
            <person name="Wuthiekanun V.W."/>
            <person name="Day N.P."/>
            <person name="Vinetz J.M."/>
            <person name="Sutton G.G."/>
            <person name="Nelson W.C."/>
            <person name="Fouts D.E."/>
        </authorList>
    </citation>
    <scope>NUCLEOTIDE SEQUENCE [LARGE SCALE GENOMIC DNA]</scope>
    <source>
        <strain evidence="1 2">H1</strain>
    </source>
</reference>
<accession>A0A0E2B7N2</accession>
<dbReference type="EMBL" id="AHMY02000011">
    <property type="protein sequence ID" value="EKO17217.1"/>
    <property type="molecule type" value="Genomic_DNA"/>
</dbReference>
<comment type="caution">
    <text evidence="1">The sequence shown here is derived from an EMBL/GenBank/DDBJ whole genome shotgun (WGS) entry which is preliminary data.</text>
</comment>
<dbReference type="Proteomes" id="UP000006253">
    <property type="component" value="Unassembled WGS sequence"/>
</dbReference>
<organism evidence="1 2">
    <name type="scientific">Leptospira kirschneri str. H1</name>
    <dbReference type="NCBI Taxonomy" id="1049966"/>
    <lineage>
        <taxon>Bacteria</taxon>
        <taxon>Pseudomonadati</taxon>
        <taxon>Spirochaetota</taxon>
        <taxon>Spirochaetia</taxon>
        <taxon>Leptospirales</taxon>
        <taxon>Leptospiraceae</taxon>
        <taxon>Leptospira</taxon>
    </lineage>
</organism>
<name>A0A0E2B7N2_9LEPT</name>
<dbReference type="AlphaFoldDB" id="A0A0E2B7N2"/>
<protein>
    <submittedName>
        <fullName evidence="1">Uncharacterized protein</fullName>
    </submittedName>
</protein>
<sequence length="118" mass="13989">MEKNLKEALSKATPTSHSVFLKMSIVSRMDPKSFGKINDSYQSRLRLILRLFQNSYRARKRALENIDPYSLRRINWRLLAKCSNFLTNSLSIRDNFVRFAEQGFNEALLFYNYKILIF</sequence>
<proteinExistence type="predicted"/>